<dbReference type="Proteomes" id="UP001443914">
    <property type="component" value="Unassembled WGS sequence"/>
</dbReference>
<evidence type="ECO:0000313" key="1">
    <source>
        <dbReference type="EMBL" id="KAK9723897.1"/>
    </source>
</evidence>
<keyword evidence="2" id="KW-1185">Reference proteome</keyword>
<organism evidence="1 2">
    <name type="scientific">Saponaria officinalis</name>
    <name type="common">Common soapwort</name>
    <name type="synonym">Lychnis saponaria</name>
    <dbReference type="NCBI Taxonomy" id="3572"/>
    <lineage>
        <taxon>Eukaryota</taxon>
        <taxon>Viridiplantae</taxon>
        <taxon>Streptophyta</taxon>
        <taxon>Embryophyta</taxon>
        <taxon>Tracheophyta</taxon>
        <taxon>Spermatophyta</taxon>
        <taxon>Magnoliopsida</taxon>
        <taxon>eudicotyledons</taxon>
        <taxon>Gunneridae</taxon>
        <taxon>Pentapetalae</taxon>
        <taxon>Caryophyllales</taxon>
        <taxon>Caryophyllaceae</taxon>
        <taxon>Caryophylleae</taxon>
        <taxon>Saponaria</taxon>
    </lineage>
</organism>
<protein>
    <submittedName>
        <fullName evidence="1">Uncharacterized protein</fullName>
    </submittedName>
</protein>
<sequence>MFVITAYPNHHLSQPPNIGSYYIRIDLNRGQGTNSLCKAAIHTVNSLYRSLVILHDSSQATDIGRDDFSNMVVSSPILWLGPLDQPEIQPITHTASSDDQICIVCGKDDNMISYAP</sequence>
<proteinExistence type="predicted"/>
<gene>
    <name evidence="1" type="ORF">RND81_05G032700</name>
</gene>
<comment type="caution">
    <text evidence="1">The sequence shown here is derived from an EMBL/GenBank/DDBJ whole genome shotgun (WGS) entry which is preliminary data.</text>
</comment>
<reference evidence="1" key="1">
    <citation type="submission" date="2024-03" db="EMBL/GenBank/DDBJ databases">
        <title>WGS assembly of Saponaria officinalis var. Norfolk2.</title>
        <authorList>
            <person name="Jenkins J."/>
            <person name="Shu S."/>
            <person name="Grimwood J."/>
            <person name="Barry K."/>
            <person name="Goodstein D."/>
            <person name="Schmutz J."/>
            <person name="Leebens-Mack J."/>
            <person name="Osbourn A."/>
        </authorList>
    </citation>
    <scope>NUCLEOTIDE SEQUENCE [LARGE SCALE GENOMIC DNA]</scope>
    <source>
        <strain evidence="1">JIC</strain>
    </source>
</reference>
<dbReference type="EMBL" id="JBDFQZ010000005">
    <property type="protein sequence ID" value="KAK9723897.1"/>
    <property type="molecule type" value="Genomic_DNA"/>
</dbReference>
<evidence type="ECO:0000313" key="2">
    <source>
        <dbReference type="Proteomes" id="UP001443914"/>
    </source>
</evidence>
<name>A0AAW1KTV4_SAPOF</name>
<accession>A0AAW1KTV4</accession>
<dbReference type="AlphaFoldDB" id="A0AAW1KTV4"/>